<dbReference type="AlphaFoldDB" id="A0A8H3W9M9"/>
<dbReference type="Gene3D" id="1.10.489.10">
    <property type="entry name" value="Chloroperoxidase-like"/>
    <property type="match status" value="1"/>
</dbReference>
<evidence type="ECO:0000259" key="9">
    <source>
        <dbReference type="PROSITE" id="PS51405"/>
    </source>
</evidence>
<evidence type="ECO:0000313" key="10">
    <source>
        <dbReference type="EMBL" id="KAF0320702.1"/>
    </source>
</evidence>
<dbReference type="GO" id="GO:0046872">
    <property type="term" value="F:metal ion binding"/>
    <property type="evidence" value="ECO:0007669"/>
    <property type="project" value="UniProtKB-KW"/>
</dbReference>
<keyword evidence="11" id="KW-1185">Reference proteome</keyword>
<proteinExistence type="inferred from homology"/>
<evidence type="ECO:0000313" key="11">
    <source>
        <dbReference type="Proteomes" id="UP000434172"/>
    </source>
</evidence>
<evidence type="ECO:0000256" key="2">
    <source>
        <dbReference type="ARBA" id="ARBA00022559"/>
    </source>
</evidence>
<feature type="chain" id="PRO_5034687452" evidence="8">
    <location>
        <begin position="20"/>
        <end position="246"/>
    </location>
</feature>
<accession>A0A8H3W9M9</accession>
<dbReference type="EMBL" id="WOWK01000080">
    <property type="protein sequence ID" value="KAF0320702.1"/>
    <property type="molecule type" value="Genomic_DNA"/>
</dbReference>
<keyword evidence="4" id="KW-0479">Metal-binding</keyword>
<dbReference type="InterPro" id="IPR000028">
    <property type="entry name" value="Chloroperoxidase"/>
</dbReference>
<reference evidence="10 11" key="1">
    <citation type="submission" date="2019-12" db="EMBL/GenBank/DDBJ databases">
        <title>A genome sequence resource for the geographically widespread anthracnose pathogen Colletotrichum asianum.</title>
        <authorList>
            <person name="Meng Y."/>
        </authorList>
    </citation>
    <scope>NUCLEOTIDE SEQUENCE [LARGE SCALE GENOMIC DNA]</scope>
    <source>
        <strain evidence="10 11">ICMP 18580</strain>
    </source>
</reference>
<evidence type="ECO:0000256" key="7">
    <source>
        <dbReference type="ARBA" id="ARBA00025795"/>
    </source>
</evidence>
<keyword evidence="2 10" id="KW-0575">Peroxidase</keyword>
<keyword evidence="3" id="KW-0349">Heme</keyword>
<dbReference type="GO" id="GO:0004601">
    <property type="term" value="F:peroxidase activity"/>
    <property type="evidence" value="ECO:0007669"/>
    <property type="project" value="UniProtKB-KW"/>
</dbReference>
<dbReference type="Pfam" id="PF01328">
    <property type="entry name" value="Peroxidase_2"/>
    <property type="match status" value="1"/>
</dbReference>
<dbReference type="Proteomes" id="UP000434172">
    <property type="component" value="Unassembled WGS sequence"/>
</dbReference>
<keyword evidence="8" id="KW-0732">Signal</keyword>
<evidence type="ECO:0000256" key="6">
    <source>
        <dbReference type="ARBA" id="ARBA00023004"/>
    </source>
</evidence>
<gene>
    <name evidence="10" type="ORF">GQ607_012099</name>
</gene>
<dbReference type="PROSITE" id="PS51405">
    <property type="entry name" value="HEME_HALOPEROXIDASE"/>
    <property type="match status" value="1"/>
</dbReference>
<dbReference type="SUPFAM" id="SSF47571">
    <property type="entry name" value="Cloroperoxidase"/>
    <property type="match status" value="1"/>
</dbReference>
<evidence type="ECO:0000256" key="1">
    <source>
        <dbReference type="ARBA" id="ARBA00001970"/>
    </source>
</evidence>
<evidence type="ECO:0000256" key="4">
    <source>
        <dbReference type="ARBA" id="ARBA00022723"/>
    </source>
</evidence>
<sequence>MQGYVALLLLGGISRSALAFSLAEDPQFPFKVPALDANRSPCPVLNALANHGYLPRDGMNINMEQLKFAFTKALNIDEKVTIKLAEPTFPISTTGNSSTVNLKDMEKHNVIEHDGSLSREDVAVTGNANKFDARVWNGVKAHFTGETIDTKTMAIARKDRVAVAMKTNPTFNMTEAQLKLSFAESAFILGVLAGDFQNPQAPTKYMNVMFEQERFPFDEGFKTSATKVTGDQVDMLVAAMMKVTPP</sequence>
<keyword evidence="6" id="KW-0408">Iron</keyword>
<dbReference type="PANTHER" id="PTHR33577">
    <property type="entry name" value="STERIGMATOCYSTIN BIOSYNTHESIS PEROXIDASE STCC-RELATED"/>
    <property type="match status" value="1"/>
</dbReference>
<organism evidence="10 11">
    <name type="scientific">Colletotrichum asianum</name>
    <dbReference type="NCBI Taxonomy" id="702518"/>
    <lineage>
        <taxon>Eukaryota</taxon>
        <taxon>Fungi</taxon>
        <taxon>Dikarya</taxon>
        <taxon>Ascomycota</taxon>
        <taxon>Pezizomycotina</taxon>
        <taxon>Sordariomycetes</taxon>
        <taxon>Hypocreomycetidae</taxon>
        <taxon>Glomerellales</taxon>
        <taxon>Glomerellaceae</taxon>
        <taxon>Colletotrichum</taxon>
        <taxon>Colletotrichum gloeosporioides species complex</taxon>
    </lineage>
</organism>
<evidence type="ECO:0000256" key="8">
    <source>
        <dbReference type="SAM" id="SignalP"/>
    </source>
</evidence>
<comment type="cofactor">
    <cofactor evidence="1">
        <name>heme b</name>
        <dbReference type="ChEBI" id="CHEBI:60344"/>
    </cofactor>
</comment>
<comment type="caution">
    <text evidence="10">The sequence shown here is derived from an EMBL/GenBank/DDBJ whole genome shotgun (WGS) entry which is preliminary data.</text>
</comment>
<evidence type="ECO:0000256" key="5">
    <source>
        <dbReference type="ARBA" id="ARBA00023002"/>
    </source>
</evidence>
<dbReference type="OrthoDB" id="407298at2759"/>
<dbReference type="InterPro" id="IPR036851">
    <property type="entry name" value="Chloroperoxidase-like_sf"/>
</dbReference>
<protein>
    <submittedName>
        <fullName evidence="10">Chloroperoxidase-like protein</fullName>
    </submittedName>
</protein>
<evidence type="ECO:0000256" key="3">
    <source>
        <dbReference type="ARBA" id="ARBA00022617"/>
    </source>
</evidence>
<feature type="signal peptide" evidence="8">
    <location>
        <begin position="1"/>
        <end position="19"/>
    </location>
</feature>
<name>A0A8H3W9M9_9PEZI</name>
<keyword evidence="5" id="KW-0560">Oxidoreductase</keyword>
<comment type="similarity">
    <text evidence="7">Belongs to the chloroperoxidase family.</text>
</comment>
<feature type="domain" description="Heme haloperoxidase family profile" evidence="9">
    <location>
        <begin position="26"/>
        <end position="237"/>
    </location>
</feature>
<dbReference type="PANTHER" id="PTHR33577:SF19">
    <property type="entry name" value="HEME HALOPEROXIDASE FAMILY PROFILE DOMAIN-CONTAINING PROTEIN-RELATED"/>
    <property type="match status" value="1"/>
</dbReference>